<sequence length="63" mass="7613">MLGPEILILRNIRLYIPAIWFLFHPASHEELICRGFLFIRYYPENIVAFGFLLIRYCCAHHQY</sequence>
<proteinExistence type="predicted"/>
<keyword evidence="2" id="KW-1185">Reference proteome</keyword>
<protein>
    <submittedName>
        <fullName evidence="1">Uncharacterized protein</fullName>
    </submittedName>
</protein>
<evidence type="ECO:0000313" key="1">
    <source>
        <dbReference type="EMBL" id="REC73132.1"/>
    </source>
</evidence>
<accession>A0ABX9IH83</accession>
<name>A0ABX9IH83_9FLAO</name>
<dbReference type="EMBL" id="QNUF01000025">
    <property type="protein sequence ID" value="REC73132.1"/>
    <property type="molecule type" value="Genomic_DNA"/>
</dbReference>
<organism evidence="1 2">
    <name type="scientific">Chryseobacterium rhizosphaerae</name>
    <dbReference type="NCBI Taxonomy" id="395937"/>
    <lineage>
        <taxon>Bacteria</taxon>
        <taxon>Pseudomonadati</taxon>
        <taxon>Bacteroidota</taxon>
        <taxon>Flavobacteriia</taxon>
        <taxon>Flavobacteriales</taxon>
        <taxon>Weeksellaceae</taxon>
        <taxon>Chryseobacterium group</taxon>
        <taxon>Chryseobacterium</taxon>
    </lineage>
</organism>
<dbReference type="Proteomes" id="UP000256491">
    <property type="component" value="Unassembled WGS sequence"/>
</dbReference>
<reference evidence="1 2" key="1">
    <citation type="journal article" date="2010" name="Syst. Appl. Microbiol.">
        <title>Four new species of Chryseobacterium from the rhizosphere of coastal sand dune plants, Chryseobacterium elymi sp. nov., Chryseobacterium hagamense sp. nov., Chryseobacterium lathyri sp. nov. and Chryseobacterium rhizosphaerae sp. nov.</title>
        <authorList>
            <person name="Cho S.H."/>
            <person name="Lee K.S."/>
            <person name="Shin D.S."/>
            <person name="Han J.H."/>
            <person name="Park K.S."/>
            <person name="Lee C.H."/>
            <person name="Park K.H."/>
            <person name="Kim S.B."/>
        </authorList>
    </citation>
    <scope>NUCLEOTIDE SEQUENCE [LARGE SCALE GENOMIC DNA]</scope>
    <source>
        <strain evidence="1 2">KCTC 22548</strain>
    </source>
</reference>
<evidence type="ECO:0000313" key="2">
    <source>
        <dbReference type="Proteomes" id="UP000256491"/>
    </source>
</evidence>
<gene>
    <name evidence="1" type="ORF">DRF57_18255</name>
</gene>
<comment type="caution">
    <text evidence="1">The sequence shown here is derived from an EMBL/GenBank/DDBJ whole genome shotgun (WGS) entry which is preliminary data.</text>
</comment>